<evidence type="ECO:0000313" key="4">
    <source>
        <dbReference type="Proteomes" id="UP001501407"/>
    </source>
</evidence>
<sequence>MNDNSHPDIDATAPPSGTGCVDCDRESSWWVHLRRCAKCGHIGCCDESLNQHATKHAAATGHAVIHSFEPGEDWFWDYRTNDYTDGPRLAPPESHPHTQSVPGPADRLPRNWRALLEEREGLV</sequence>
<gene>
    <name evidence="3" type="ORF">GCM10025760_04660</name>
</gene>
<protein>
    <submittedName>
        <fullName evidence="3">UBP-type zinc finger domain-containing protein</fullName>
    </submittedName>
</protein>
<organism evidence="3 4">
    <name type="scientific">Microbacterium yannicii</name>
    <dbReference type="NCBI Taxonomy" id="671622"/>
    <lineage>
        <taxon>Bacteria</taxon>
        <taxon>Bacillati</taxon>
        <taxon>Actinomycetota</taxon>
        <taxon>Actinomycetes</taxon>
        <taxon>Micrococcales</taxon>
        <taxon>Microbacteriaceae</taxon>
        <taxon>Microbacterium</taxon>
    </lineage>
</organism>
<comment type="caution">
    <text evidence="3">The sequence shown here is derived from an EMBL/GenBank/DDBJ whole genome shotgun (WGS) entry which is preliminary data.</text>
</comment>
<dbReference type="Gene3D" id="3.30.40.10">
    <property type="entry name" value="Zinc/RING finger domain, C3HC4 (zinc finger)"/>
    <property type="match status" value="1"/>
</dbReference>
<dbReference type="SUPFAM" id="SSF57850">
    <property type="entry name" value="RING/U-box"/>
    <property type="match status" value="1"/>
</dbReference>
<reference evidence="4" key="1">
    <citation type="journal article" date="2019" name="Int. J. Syst. Evol. Microbiol.">
        <title>The Global Catalogue of Microorganisms (GCM) 10K type strain sequencing project: providing services to taxonomists for standard genome sequencing and annotation.</title>
        <authorList>
            <consortium name="The Broad Institute Genomics Platform"/>
            <consortium name="The Broad Institute Genome Sequencing Center for Infectious Disease"/>
            <person name="Wu L."/>
            <person name="Ma J."/>
        </authorList>
    </citation>
    <scope>NUCLEOTIDE SEQUENCE [LARGE SCALE GENOMIC DNA]</scope>
    <source>
        <strain evidence="4">JCM 18959</strain>
    </source>
</reference>
<name>A0ABP9LXR7_9MICO</name>
<proteinExistence type="predicted"/>
<dbReference type="EMBL" id="BAABKZ010000001">
    <property type="protein sequence ID" value="GAA5085621.1"/>
    <property type="molecule type" value="Genomic_DNA"/>
</dbReference>
<dbReference type="PROSITE" id="PS50271">
    <property type="entry name" value="ZF_UBP"/>
    <property type="match status" value="1"/>
</dbReference>
<evidence type="ECO:0000259" key="2">
    <source>
        <dbReference type="PROSITE" id="PS50271"/>
    </source>
</evidence>
<feature type="domain" description="UBP-type" evidence="2">
    <location>
        <begin position="1"/>
        <end position="103"/>
    </location>
</feature>
<feature type="region of interest" description="Disordered" evidence="1">
    <location>
        <begin position="1"/>
        <end position="20"/>
    </location>
</feature>
<dbReference type="InterPro" id="IPR013083">
    <property type="entry name" value="Znf_RING/FYVE/PHD"/>
</dbReference>
<accession>A0ABP9LXR7</accession>
<evidence type="ECO:0000256" key="1">
    <source>
        <dbReference type="SAM" id="MobiDB-lite"/>
    </source>
</evidence>
<keyword evidence="4" id="KW-1185">Reference proteome</keyword>
<evidence type="ECO:0000313" key="3">
    <source>
        <dbReference type="EMBL" id="GAA5085621.1"/>
    </source>
</evidence>
<dbReference type="RefSeq" id="WP_194412352.1">
    <property type="nucleotide sequence ID" value="NZ_BAABKZ010000001.1"/>
</dbReference>
<feature type="region of interest" description="Disordered" evidence="1">
    <location>
        <begin position="85"/>
        <end position="109"/>
    </location>
</feature>
<dbReference type="Pfam" id="PF02148">
    <property type="entry name" value="zf-UBP"/>
    <property type="match status" value="1"/>
</dbReference>
<dbReference type="Proteomes" id="UP001501407">
    <property type="component" value="Unassembled WGS sequence"/>
</dbReference>
<dbReference type="InterPro" id="IPR001607">
    <property type="entry name" value="Znf_UBP"/>
</dbReference>